<feature type="transmembrane region" description="Helical" evidence="5">
    <location>
        <begin position="199"/>
        <end position="219"/>
    </location>
</feature>
<dbReference type="PROSITE" id="PS50850">
    <property type="entry name" value="MFS"/>
    <property type="match status" value="1"/>
</dbReference>
<dbReference type="Gene3D" id="1.20.1250.20">
    <property type="entry name" value="MFS general substrate transporter like domains"/>
    <property type="match status" value="1"/>
</dbReference>
<dbReference type="InterPro" id="IPR020846">
    <property type="entry name" value="MFS_dom"/>
</dbReference>
<keyword evidence="8" id="KW-1185">Reference proteome</keyword>
<feature type="transmembrane region" description="Helical" evidence="5">
    <location>
        <begin position="83"/>
        <end position="102"/>
    </location>
</feature>
<evidence type="ECO:0000256" key="2">
    <source>
        <dbReference type="ARBA" id="ARBA00022692"/>
    </source>
</evidence>
<evidence type="ECO:0000256" key="5">
    <source>
        <dbReference type="SAM" id="Phobius"/>
    </source>
</evidence>
<reference evidence="7" key="1">
    <citation type="journal article" date="2020" name="Stud. Mycol.">
        <title>101 Dothideomycetes genomes: a test case for predicting lifestyles and emergence of pathogens.</title>
        <authorList>
            <person name="Haridas S."/>
            <person name="Albert R."/>
            <person name="Binder M."/>
            <person name="Bloem J."/>
            <person name="Labutti K."/>
            <person name="Salamov A."/>
            <person name="Andreopoulos B."/>
            <person name="Baker S."/>
            <person name="Barry K."/>
            <person name="Bills G."/>
            <person name="Bluhm B."/>
            <person name="Cannon C."/>
            <person name="Castanera R."/>
            <person name="Culley D."/>
            <person name="Daum C."/>
            <person name="Ezra D."/>
            <person name="Gonzalez J."/>
            <person name="Henrissat B."/>
            <person name="Kuo A."/>
            <person name="Liang C."/>
            <person name="Lipzen A."/>
            <person name="Lutzoni F."/>
            <person name="Magnuson J."/>
            <person name="Mondo S."/>
            <person name="Nolan M."/>
            <person name="Ohm R."/>
            <person name="Pangilinan J."/>
            <person name="Park H.-J."/>
            <person name="Ramirez L."/>
            <person name="Alfaro M."/>
            <person name="Sun H."/>
            <person name="Tritt A."/>
            <person name="Yoshinaga Y."/>
            <person name="Zwiers L.-H."/>
            <person name="Turgeon B."/>
            <person name="Goodwin S."/>
            <person name="Spatafora J."/>
            <person name="Crous P."/>
            <person name="Grigoriev I."/>
        </authorList>
    </citation>
    <scope>NUCLEOTIDE SEQUENCE</scope>
    <source>
        <strain evidence="7">CBS 627.86</strain>
    </source>
</reference>
<feature type="transmembrane region" description="Helical" evidence="5">
    <location>
        <begin position="355"/>
        <end position="371"/>
    </location>
</feature>
<dbReference type="GO" id="GO:0005886">
    <property type="term" value="C:plasma membrane"/>
    <property type="evidence" value="ECO:0007669"/>
    <property type="project" value="TreeGrafter"/>
</dbReference>
<dbReference type="SUPFAM" id="SSF103473">
    <property type="entry name" value="MFS general substrate transporter"/>
    <property type="match status" value="1"/>
</dbReference>
<evidence type="ECO:0000259" key="6">
    <source>
        <dbReference type="PROSITE" id="PS50850"/>
    </source>
</evidence>
<proteinExistence type="predicted"/>
<feature type="transmembrane region" description="Helical" evidence="5">
    <location>
        <begin position="312"/>
        <end position="334"/>
    </location>
</feature>
<keyword evidence="4 5" id="KW-0472">Membrane</keyword>
<protein>
    <submittedName>
        <fullName evidence="7">Major facilitator superfamily domain-containing protein</fullName>
    </submittedName>
</protein>
<dbReference type="Pfam" id="PF07690">
    <property type="entry name" value="MFS_1"/>
    <property type="match status" value="1"/>
</dbReference>
<organism evidence="7 8">
    <name type="scientific">Lophiotrema nucula</name>
    <dbReference type="NCBI Taxonomy" id="690887"/>
    <lineage>
        <taxon>Eukaryota</taxon>
        <taxon>Fungi</taxon>
        <taxon>Dikarya</taxon>
        <taxon>Ascomycota</taxon>
        <taxon>Pezizomycotina</taxon>
        <taxon>Dothideomycetes</taxon>
        <taxon>Pleosporomycetidae</taxon>
        <taxon>Pleosporales</taxon>
        <taxon>Lophiotremataceae</taxon>
        <taxon>Lophiotrema</taxon>
    </lineage>
</organism>
<comment type="subcellular location">
    <subcellularLocation>
        <location evidence="1">Membrane</location>
        <topology evidence="1">Multi-pass membrane protein</topology>
    </subcellularLocation>
</comment>
<dbReference type="GO" id="GO:0022857">
    <property type="term" value="F:transmembrane transporter activity"/>
    <property type="evidence" value="ECO:0007669"/>
    <property type="project" value="InterPro"/>
</dbReference>
<dbReference type="PANTHER" id="PTHR23502:SF156">
    <property type="entry name" value="TRANSPORTER, PUTATIVE (AFU_ORTHOLOGUE AFUA_5G00420)-RELATED"/>
    <property type="match status" value="1"/>
</dbReference>
<keyword evidence="2 5" id="KW-0812">Transmembrane</keyword>
<dbReference type="OrthoDB" id="446368at2759"/>
<feature type="transmembrane region" description="Helical" evidence="5">
    <location>
        <begin position="270"/>
        <end position="292"/>
    </location>
</feature>
<dbReference type="InterPro" id="IPR011701">
    <property type="entry name" value="MFS"/>
</dbReference>
<feature type="transmembrane region" description="Helical" evidence="5">
    <location>
        <begin position="140"/>
        <end position="161"/>
    </location>
</feature>
<dbReference type="EMBL" id="ML977319">
    <property type="protein sequence ID" value="KAF2117138.1"/>
    <property type="molecule type" value="Genomic_DNA"/>
</dbReference>
<feature type="transmembrane region" description="Helical" evidence="5">
    <location>
        <begin position="168"/>
        <end position="193"/>
    </location>
</feature>
<evidence type="ECO:0000256" key="1">
    <source>
        <dbReference type="ARBA" id="ARBA00004141"/>
    </source>
</evidence>
<sequence length="480" mass="52362">MSSLEKDPANHAFTSSATTESFVDWDGPNDPENPLNWTTLKKLALTGTVCLAVFILSFASSVFAPANEVTAQEYAVSRTVMSLSIALFIGGFTLGPLFFGPLSEMLGHLIPLWTGIAAIALFQIPLGIATNVATILISRFIAGAIGSSILAVGSGMFVNVYDPITRGIAASLSATMLNFGSVVAPIAAVYLVNGPGWRWTAWVTLILCGSVGVLGLFCLRETSPRIVLRNKARRLRKETGDNNLRAKSELECPSISLLVKKYLSQPIRMFVQEPILIILTIYLTLTYGTLYLSYQMFPFAFKKRGWSTTSAYLPFTSVALGAMAAWGFFSIFLLTYFKLRLASGTVTPEDRLPPMILAGAILPPALLWFGWSQLTHWVSQVFACFFIGFSLVLIFVTGVVYMLDVYVENANSAISIHVVVRSIAAASFPLWSAPLYESLGVEWSATLLAGLSLLMLPFPVVFFVFGKKIRGWSRYAVDAE</sequence>
<feature type="transmembrane region" description="Helical" evidence="5">
    <location>
        <begin position="377"/>
        <end position="401"/>
    </location>
</feature>
<accession>A0A6A5ZFJ8</accession>
<evidence type="ECO:0000313" key="7">
    <source>
        <dbReference type="EMBL" id="KAF2117138.1"/>
    </source>
</evidence>
<gene>
    <name evidence="7" type="ORF">BDV96DRAFT_571623</name>
</gene>
<dbReference type="Proteomes" id="UP000799770">
    <property type="component" value="Unassembled WGS sequence"/>
</dbReference>
<dbReference type="PANTHER" id="PTHR23502">
    <property type="entry name" value="MAJOR FACILITATOR SUPERFAMILY"/>
    <property type="match status" value="1"/>
</dbReference>
<dbReference type="AlphaFoldDB" id="A0A6A5ZFJ8"/>
<evidence type="ECO:0000313" key="8">
    <source>
        <dbReference type="Proteomes" id="UP000799770"/>
    </source>
</evidence>
<keyword evidence="3 5" id="KW-1133">Transmembrane helix</keyword>
<dbReference type="InterPro" id="IPR036259">
    <property type="entry name" value="MFS_trans_sf"/>
</dbReference>
<feature type="transmembrane region" description="Helical" evidence="5">
    <location>
        <begin position="443"/>
        <end position="465"/>
    </location>
</feature>
<feature type="transmembrane region" description="Helical" evidence="5">
    <location>
        <begin position="413"/>
        <end position="431"/>
    </location>
</feature>
<evidence type="ECO:0000256" key="3">
    <source>
        <dbReference type="ARBA" id="ARBA00022989"/>
    </source>
</evidence>
<feature type="transmembrane region" description="Helical" evidence="5">
    <location>
        <begin position="43"/>
        <end position="63"/>
    </location>
</feature>
<feature type="domain" description="Major facilitator superfamily (MFS) profile" evidence="6">
    <location>
        <begin position="45"/>
        <end position="469"/>
    </location>
</feature>
<name>A0A6A5ZFJ8_9PLEO</name>
<feature type="transmembrane region" description="Helical" evidence="5">
    <location>
        <begin position="109"/>
        <end position="128"/>
    </location>
</feature>
<evidence type="ECO:0000256" key="4">
    <source>
        <dbReference type="ARBA" id="ARBA00023136"/>
    </source>
</evidence>